<protein>
    <submittedName>
        <fullName evidence="2">Uncharacterized protein</fullName>
    </submittedName>
</protein>
<evidence type="ECO:0000313" key="1">
    <source>
        <dbReference type="Proteomes" id="UP000887540"/>
    </source>
</evidence>
<dbReference type="Proteomes" id="UP000887540">
    <property type="component" value="Unplaced"/>
</dbReference>
<name>A0A914E2T7_9BILA</name>
<evidence type="ECO:0000313" key="2">
    <source>
        <dbReference type="WBParaSite" id="ACRNAN_scaffold5455.g16254.t1"/>
    </source>
</evidence>
<dbReference type="WBParaSite" id="ACRNAN_scaffold5455.g16254.t1">
    <property type="protein sequence ID" value="ACRNAN_scaffold5455.g16254.t1"/>
    <property type="gene ID" value="ACRNAN_scaffold5455.g16254"/>
</dbReference>
<dbReference type="AlphaFoldDB" id="A0A914E2T7"/>
<sequence length="140" mass="16223">MKAEQNSSLPNEIYVEFISSSQAKLKSITDDDERIGFKIKQCKPELKGMLQKVRDHFKLFEDAIDYMQRHLHIDFVFSSRTEVKEDSKTIVLYGPEEEYKQLKGLFGKSQMISCYAYLGNKETIVIFADVKEIGKINSNK</sequence>
<keyword evidence="1" id="KW-1185">Reference proteome</keyword>
<accession>A0A914E2T7</accession>
<reference evidence="2" key="1">
    <citation type="submission" date="2022-11" db="UniProtKB">
        <authorList>
            <consortium name="WormBaseParasite"/>
        </authorList>
    </citation>
    <scope>IDENTIFICATION</scope>
</reference>
<organism evidence="1 2">
    <name type="scientific">Acrobeloides nanus</name>
    <dbReference type="NCBI Taxonomy" id="290746"/>
    <lineage>
        <taxon>Eukaryota</taxon>
        <taxon>Metazoa</taxon>
        <taxon>Ecdysozoa</taxon>
        <taxon>Nematoda</taxon>
        <taxon>Chromadorea</taxon>
        <taxon>Rhabditida</taxon>
        <taxon>Tylenchina</taxon>
        <taxon>Cephalobomorpha</taxon>
        <taxon>Cephaloboidea</taxon>
        <taxon>Cephalobidae</taxon>
        <taxon>Acrobeloides</taxon>
    </lineage>
</organism>
<proteinExistence type="predicted"/>